<dbReference type="Proteomes" id="UP000184387">
    <property type="component" value="Unassembled WGS sequence"/>
</dbReference>
<dbReference type="Pfam" id="PF00465">
    <property type="entry name" value="Fe-ADH"/>
    <property type="match status" value="1"/>
</dbReference>
<evidence type="ECO:0000313" key="7">
    <source>
        <dbReference type="EMBL" id="SHJ39142.1"/>
    </source>
</evidence>
<dbReference type="InterPro" id="IPR056798">
    <property type="entry name" value="ADH_Fe_C"/>
</dbReference>
<dbReference type="CDD" id="cd08551">
    <property type="entry name" value="Fe-ADH"/>
    <property type="match status" value="1"/>
</dbReference>
<dbReference type="Gene3D" id="1.20.1090.10">
    <property type="entry name" value="Dehydroquinate synthase-like - alpha domain"/>
    <property type="match status" value="1"/>
</dbReference>
<evidence type="ECO:0000256" key="4">
    <source>
        <dbReference type="ARBA" id="ARBA00049243"/>
    </source>
</evidence>
<comment type="catalytic activity">
    <reaction evidence="4">
        <text>a primary alcohol + NAD(+) = an aldehyde + NADH + H(+)</text>
        <dbReference type="Rhea" id="RHEA:10736"/>
        <dbReference type="ChEBI" id="CHEBI:15378"/>
        <dbReference type="ChEBI" id="CHEBI:15734"/>
        <dbReference type="ChEBI" id="CHEBI:17478"/>
        <dbReference type="ChEBI" id="CHEBI:57540"/>
        <dbReference type="ChEBI" id="CHEBI:57945"/>
        <dbReference type="EC" id="1.1.1.1"/>
    </reaction>
</comment>
<gene>
    <name evidence="7" type="ORF">SAMN02745194_02441</name>
</gene>
<organism evidence="7 8">
    <name type="scientific">Muricoccus roseus</name>
    <dbReference type="NCBI Taxonomy" id="198092"/>
    <lineage>
        <taxon>Bacteria</taxon>
        <taxon>Pseudomonadati</taxon>
        <taxon>Pseudomonadota</taxon>
        <taxon>Alphaproteobacteria</taxon>
        <taxon>Acetobacterales</taxon>
        <taxon>Roseomonadaceae</taxon>
        <taxon>Muricoccus</taxon>
    </lineage>
</organism>
<sequence length="388" mass="40628">MADPALSRFGIGRPNPALFGPGRIAQLGEGLRGLGARRVLLASDAGLRAAGLVDRVADLIKGADFPVEVFAGVPPSPREAEVEAIHALWQDSGCDAIVALGGGSTIDAVKGACLRHFTGRSLDSLFDDGIQETPRQPLRFVAAPTTSGTGSETTLGAVLKTPRRKLVLRSEHLRPALTILGPELVASHPPRATAATGLDVLMHAIGVLTSNRPHPIGDMVGAESMRRACAHLVLAVANGQDLAARSEVMLASYLADHGITLKGLDAIHGLSTPVESLADCTHADSLGVIFPHVMRFNMPAAAARYAWIAHMIGAAEAGATEDEAALALVAHLTALRDRFGMPDRLSALGVERSMIPELARQAQLSAATRGNPRPLDTADAAALYERMI</sequence>
<dbReference type="Gene3D" id="3.40.50.1970">
    <property type="match status" value="1"/>
</dbReference>
<keyword evidence="3" id="KW-0560">Oxidoreductase</keyword>
<feature type="domain" description="Fe-containing alcohol dehydrogenase-like C-terminal" evidence="6">
    <location>
        <begin position="193"/>
        <end position="386"/>
    </location>
</feature>
<dbReference type="GO" id="GO:0004022">
    <property type="term" value="F:alcohol dehydrogenase (NAD+) activity"/>
    <property type="evidence" value="ECO:0007669"/>
    <property type="project" value="UniProtKB-EC"/>
</dbReference>
<dbReference type="AlphaFoldDB" id="A0A1M6IXJ3"/>
<dbReference type="STRING" id="198092.SAMN02745194_02441"/>
<dbReference type="PANTHER" id="PTHR11496">
    <property type="entry name" value="ALCOHOL DEHYDROGENASE"/>
    <property type="match status" value="1"/>
</dbReference>
<feature type="domain" description="Alcohol dehydrogenase iron-type/glycerol dehydrogenase GldA" evidence="5">
    <location>
        <begin position="14"/>
        <end position="182"/>
    </location>
</feature>
<dbReference type="OrthoDB" id="9815791at2"/>
<dbReference type="InterPro" id="IPR039697">
    <property type="entry name" value="Alcohol_dehydrogenase_Fe"/>
</dbReference>
<evidence type="ECO:0000256" key="3">
    <source>
        <dbReference type="ARBA" id="ARBA00023002"/>
    </source>
</evidence>
<comment type="similarity">
    <text evidence="2">Belongs to the iron-containing alcohol dehydrogenase family.</text>
</comment>
<evidence type="ECO:0000256" key="1">
    <source>
        <dbReference type="ARBA" id="ARBA00001962"/>
    </source>
</evidence>
<dbReference type="EMBL" id="FQZF01000013">
    <property type="protein sequence ID" value="SHJ39142.1"/>
    <property type="molecule type" value="Genomic_DNA"/>
</dbReference>
<reference evidence="7 8" key="1">
    <citation type="submission" date="2016-11" db="EMBL/GenBank/DDBJ databases">
        <authorList>
            <person name="Jaros S."/>
            <person name="Januszkiewicz K."/>
            <person name="Wedrychowicz H."/>
        </authorList>
    </citation>
    <scope>NUCLEOTIDE SEQUENCE [LARGE SCALE GENOMIC DNA]</scope>
    <source>
        <strain evidence="7 8">DSM 14916</strain>
    </source>
</reference>
<dbReference type="PANTHER" id="PTHR11496:SF102">
    <property type="entry name" value="ALCOHOL DEHYDROGENASE 4"/>
    <property type="match status" value="1"/>
</dbReference>
<dbReference type="GO" id="GO:0046872">
    <property type="term" value="F:metal ion binding"/>
    <property type="evidence" value="ECO:0007669"/>
    <property type="project" value="InterPro"/>
</dbReference>
<evidence type="ECO:0000259" key="6">
    <source>
        <dbReference type="Pfam" id="PF25137"/>
    </source>
</evidence>
<dbReference type="FunFam" id="3.40.50.1970:FF:000003">
    <property type="entry name" value="Alcohol dehydrogenase, iron-containing"/>
    <property type="match status" value="1"/>
</dbReference>
<dbReference type="InterPro" id="IPR001670">
    <property type="entry name" value="ADH_Fe/GldA"/>
</dbReference>
<accession>A0A1M6IXJ3</accession>
<evidence type="ECO:0000259" key="5">
    <source>
        <dbReference type="Pfam" id="PF00465"/>
    </source>
</evidence>
<dbReference type="RefSeq" id="WP_073135074.1">
    <property type="nucleotide sequence ID" value="NZ_FQZF01000013.1"/>
</dbReference>
<dbReference type="SUPFAM" id="SSF56796">
    <property type="entry name" value="Dehydroquinate synthase-like"/>
    <property type="match status" value="1"/>
</dbReference>
<dbReference type="Pfam" id="PF25137">
    <property type="entry name" value="ADH_Fe_C"/>
    <property type="match status" value="1"/>
</dbReference>
<name>A0A1M6IXJ3_9PROT</name>
<protein>
    <submittedName>
        <fullName evidence="7">Alcohol dehydrogenase, class IV</fullName>
    </submittedName>
</protein>
<evidence type="ECO:0000313" key="8">
    <source>
        <dbReference type="Proteomes" id="UP000184387"/>
    </source>
</evidence>
<evidence type="ECO:0000256" key="2">
    <source>
        <dbReference type="ARBA" id="ARBA00007358"/>
    </source>
</evidence>
<proteinExistence type="inferred from homology"/>
<keyword evidence="8" id="KW-1185">Reference proteome</keyword>
<comment type="cofactor">
    <cofactor evidence="1">
        <name>Fe cation</name>
        <dbReference type="ChEBI" id="CHEBI:24875"/>
    </cofactor>
</comment>